<proteinExistence type="inferred from homology"/>
<dbReference type="InterPro" id="IPR001148">
    <property type="entry name" value="CA_dom"/>
</dbReference>
<evidence type="ECO:0000313" key="4">
    <source>
        <dbReference type="EMBL" id="CAD6188220.1"/>
    </source>
</evidence>
<protein>
    <recommendedName>
        <fullName evidence="3">Alpha-carbonic anhydrase domain-containing protein</fullName>
    </recommendedName>
</protein>
<name>A0A8S1H494_9PELO</name>
<reference evidence="4" key="1">
    <citation type="submission" date="2020-10" db="EMBL/GenBank/DDBJ databases">
        <authorList>
            <person name="Kikuchi T."/>
        </authorList>
    </citation>
    <scope>NUCLEOTIDE SEQUENCE</scope>
    <source>
        <strain evidence="4">NKZ352</strain>
    </source>
</reference>
<dbReference type="PANTHER" id="PTHR18952:SF258">
    <property type="entry name" value="CARBONIC ANHYDRASE-LIKE PROTEIN 1-RELATED"/>
    <property type="match status" value="1"/>
</dbReference>
<dbReference type="GO" id="GO:0008270">
    <property type="term" value="F:zinc ion binding"/>
    <property type="evidence" value="ECO:0007669"/>
    <property type="project" value="InterPro"/>
</dbReference>
<evidence type="ECO:0000259" key="3">
    <source>
        <dbReference type="PROSITE" id="PS51144"/>
    </source>
</evidence>
<dbReference type="GO" id="GO:0004089">
    <property type="term" value="F:carbonate dehydratase activity"/>
    <property type="evidence" value="ECO:0007669"/>
    <property type="project" value="InterPro"/>
</dbReference>
<comment type="similarity">
    <text evidence="1">Belongs to the alpha-carbonic anhydrase family.</text>
</comment>
<keyword evidence="2" id="KW-0732">Signal</keyword>
<dbReference type="SMART" id="SM01057">
    <property type="entry name" value="Carb_anhydrase"/>
    <property type="match status" value="1"/>
</dbReference>
<feature type="domain" description="Alpha-carbonic anhydrase" evidence="3">
    <location>
        <begin position="18"/>
        <end position="196"/>
    </location>
</feature>
<dbReference type="AlphaFoldDB" id="A0A8S1H494"/>
<gene>
    <name evidence="4" type="ORF">CAUJ_LOCUS4139</name>
</gene>
<evidence type="ECO:0000313" key="5">
    <source>
        <dbReference type="Proteomes" id="UP000835052"/>
    </source>
</evidence>
<evidence type="ECO:0000256" key="1">
    <source>
        <dbReference type="ARBA" id="ARBA00010718"/>
    </source>
</evidence>
<dbReference type="PANTHER" id="PTHR18952">
    <property type="entry name" value="CARBONIC ANHYDRASE"/>
    <property type="match status" value="1"/>
</dbReference>
<dbReference type="EMBL" id="CAJGYM010000008">
    <property type="protein sequence ID" value="CAD6188220.1"/>
    <property type="molecule type" value="Genomic_DNA"/>
</dbReference>
<dbReference type="OrthoDB" id="5978072at2759"/>
<dbReference type="Proteomes" id="UP000835052">
    <property type="component" value="Unassembled WGS sequence"/>
</dbReference>
<dbReference type="GO" id="GO:0006730">
    <property type="term" value="P:one-carbon metabolic process"/>
    <property type="evidence" value="ECO:0007669"/>
    <property type="project" value="TreeGrafter"/>
</dbReference>
<accession>A0A8S1H494</accession>
<dbReference type="SUPFAM" id="SSF51069">
    <property type="entry name" value="Carbonic anhydrase"/>
    <property type="match status" value="1"/>
</dbReference>
<feature type="signal peptide" evidence="2">
    <location>
        <begin position="1"/>
        <end position="16"/>
    </location>
</feature>
<dbReference type="InterPro" id="IPR036398">
    <property type="entry name" value="CA_dom_sf"/>
</dbReference>
<comment type="caution">
    <text evidence="4">The sequence shown here is derived from an EMBL/GenBank/DDBJ whole genome shotgun (WGS) entry which is preliminary data.</text>
</comment>
<sequence>MRHFVSIAVVVHAVAADYQWSYDQDVFGGPDFWGLVEKDWWMCKKGRLQSPIDVQASQLLFDSSIKPIRIDKLGVMSELVNTGQMARVRIGNSARKPSVNLTSGPFYGYKYRIQRIDIHMGRGTENGSEHTIDGRRFPMEIQLISFNTDLYANFSMASKSPHGLAAVAILADFGPTTNSELAKLTTAVPSIRFQGN</sequence>
<dbReference type="Gene3D" id="3.10.200.10">
    <property type="entry name" value="Alpha carbonic anhydrase"/>
    <property type="match status" value="1"/>
</dbReference>
<dbReference type="InterPro" id="IPR023561">
    <property type="entry name" value="Carbonic_anhydrase_a-class"/>
</dbReference>
<dbReference type="Pfam" id="PF00194">
    <property type="entry name" value="Carb_anhydrase"/>
    <property type="match status" value="1"/>
</dbReference>
<feature type="chain" id="PRO_5035803611" description="Alpha-carbonic anhydrase domain-containing protein" evidence="2">
    <location>
        <begin position="17"/>
        <end position="196"/>
    </location>
</feature>
<keyword evidence="5" id="KW-1185">Reference proteome</keyword>
<evidence type="ECO:0000256" key="2">
    <source>
        <dbReference type="SAM" id="SignalP"/>
    </source>
</evidence>
<dbReference type="PROSITE" id="PS51144">
    <property type="entry name" value="ALPHA_CA_2"/>
    <property type="match status" value="1"/>
</dbReference>
<organism evidence="4 5">
    <name type="scientific">Caenorhabditis auriculariae</name>
    <dbReference type="NCBI Taxonomy" id="2777116"/>
    <lineage>
        <taxon>Eukaryota</taxon>
        <taxon>Metazoa</taxon>
        <taxon>Ecdysozoa</taxon>
        <taxon>Nematoda</taxon>
        <taxon>Chromadorea</taxon>
        <taxon>Rhabditida</taxon>
        <taxon>Rhabditina</taxon>
        <taxon>Rhabditomorpha</taxon>
        <taxon>Rhabditoidea</taxon>
        <taxon>Rhabditidae</taxon>
        <taxon>Peloderinae</taxon>
        <taxon>Caenorhabditis</taxon>
    </lineage>
</organism>